<dbReference type="Pfam" id="PF00249">
    <property type="entry name" value="Myb_DNA-binding"/>
    <property type="match status" value="2"/>
</dbReference>
<proteinExistence type="predicted"/>
<evidence type="ECO:0000313" key="4">
    <source>
        <dbReference type="EMBL" id="RWR78407.1"/>
    </source>
</evidence>
<dbReference type="PANTHER" id="PTHR45614:SF76">
    <property type="entry name" value="TRANSCRIPTION FACTOR MYB124"/>
    <property type="match status" value="1"/>
</dbReference>
<feature type="domain" description="Myb-like" evidence="2">
    <location>
        <begin position="71"/>
        <end position="121"/>
    </location>
</feature>
<dbReference type="InterPro" id="IPR017930">
    <property type="entry name" value="Myb_dom"/>
</dbReference>
<evidence type="ECO:0000256" key="1">
    <source>
        <dbReference type="SAM" id="MobiDB-lite"/>
    </source>
</evidence>
<feature type="compositionally biased region" description="Polar residues" evidence="1">
    <location>
        <begin position="335"/>
        <end position="345"/>
    </location>
</feature>
<keyword evidence="5" id="KW-1185">Reference proteome</keyword>
<feature type="region of interest" description="Disordered" evidence="1">
    <location>
        <begin position="310"/>
        <end position="350"/>
    </location>
</feature>
<reference evidence="4 5" key="1">
    <citation type="journal article" date="2019" name="Nat. Plants">
        <title>Stout camphor tree genome fills gaps in understanding of flowering plant genome evolution.</title>
        <authorList>
            <person name="Chaw S.M."/>
            <person name="Liu Y.C."/>
            <person name="Wu Y.W."/>
            <person name="Wang H.Y."/>
            <person name="Lin C.I."/>
            <person name="Wu C.S."/>
            <person name="Ke H.M."/>
            <person name="Chang L.Y."/>
            <person name="Hsu C.Y."/>
            <person name="Yang H.T."/>
            <person name="Sudianto E."/>
            <person name="Hsu M.H."/>
            <person name="Wu K.P."/>
            <person name="Wang L.N."/>
            <person name="Leebens-Mack J.H."/>
            <person name="Tsai I.J."/>
        </authorList>
    </citation>
    <scope>NUCLEOTIDE SEQUENCE [LARGE SCALE GENOMIC DNA]</scope>
    <source>
        <strain evidence="5">cv. Chaw 1501</strain>
        <tissue evidence="4">Young leaves</tissue>
    </source>
</reference>
<dbReference type="PANTHER" id="PTHR45614">
    <property type="entry name" value="MYB PROTEIN-RELATED"/>
    <property type="match status" value="1"/>
</dbReference>
<dbReference type="PROSITE" id="PS51294">
    <property type="entry name" value="HTH_MYB"/>
    <property type="match status" value="2"/>
</dbReference>
<dbReference type="GO" id="GO:0000981">
    <property type="term" value="F:DNA-binding transcription factor activity, RNA polymerase II-specific"/>
    <property type="evidence" value="ECO:0007669"/>
    <property type="project" value="TreeGrafter"/>
</dbReference>
<sequence>MHAMKPPPQDARKFEGRKQSDRRIVTWTPQEDNILREHIRIHGTERWTSVAAKFKDKTSRQCRRRWYTYLNSECKKGCWTEQEDKILCEAQKIYGNKWTEIAKMVSGRTDNAVKNRFSTLCKKQAKLRATTKENSNEHINLNNKRVIIQDRHTAAGTSGSMTPLKEMRMHISDFTRNCNMKERWFQESATAKQMQLRSPLAVLVQNSNVGNAPTQQHLINHCRVAVDDEKTDLKVQGMFLRKNDPKVTALMQQAKFLSLLTHEVNTENTSQSNENAWKELHNFLARYEESKQLRCKILEMEFLLKNLKDSVEDQNSSTTESRQSLRQLDLHDESQCSSEYSTGSTHHWHPTDNKIVEHQSKECLINHSPSIMRETENRQVQINGGSKEGCSATASIDKAAILPSSDEPRDGDGAICKRSNAEFSSPLQMVPFFQHFEEGIPSPIFTDSERHFLLETLGLASPSFNANTNPSCRRALLHSL</sequence>
<organism evidence="4 5">
    <name type="scientific">Cinnamomum micranthum f. kanehirae</name>
    <dbReference type="NCBI Taxonomy" id="337451"/>
    <lineage>
        <taxon>Eukaryota</taxon>
        <taxon>Viridiplantae</taxon>
        <taxon>Streptophyta</taxon>
        <taxon>Embryophyta</taxon>
        <taxon>Tracheophyta</taxon>
        <taxon>Spermatophyta</taxon>
        <taxon>Magnoliopsida</taxon>
        <taxon>Magnoliidae</taxon>
        <taxon>Laurales</taxon>
        <taxon>Lauraceae</taxon>
        <taxon>Cinnamomum</taxon>
    </lineage>
</organism>
<dbReference type="InterPro" id="IPR009057">
    <property type="entry name" value="Homeodomain-like_sf"/>
</dbReference>
<dbReference type="GO" id="GO:0000978">
    <property type="term" value="F:RNA polymerase II cis-regulatory region sequence-specific DNA binding"/>
    <property type="evidence" value="ECO:0007669"/>
    <property type="project" value="TreeGrafter"/>
</dbReference>
<dbReference type="Gene3D" id="1.10.10.60">
    <property type="entry name" value="Homeodomain-like"/>
    <property type="match status" value="2"/>
</dbReference>
<feature type="domain" description="HTH myb-type" evidence="3">
    <location>
        <begin position="19"/>
        <end position="70"/>
    </location>
</feature>
<dbReference type="GO" id="GO:0005634">
    <property type="term" value="C:nucleus"/>
    <property type="evidence" value="ECO:0007669"/>
    <property type="project" value="TreeGrafter"/>
</dbReference>
<dbReference type="CDD" id="cd00167">
    <property type="entry name" value="SANT"/>
    <property type="match status" value="2"/>
</dbReference>
<dbReference type="SMART" id="SM00717">
    <property type="entry name" value="SANT"/>
    <property type="match status" value="2"/>
</dbReference>
<dbReference type="EMBL" id="QPKB01000003">
    <property type="protein sequence ID" value="RWR78407.1"/>
    <property type="molecule type" value="Genomic_DNA"/>
</dbReference>
<dbReference type="PROSITE" id="PS50090">
    <property type="entry name" value="MYB_LIKE"/>
    <property type="match status" value="2"/>
</dbReference>
<feature type="compositionally biased region" description="Polar residues" evidence="1">
    <location>
        <begin position="313"/>
        <end position="326"/>
    </location>
</feature>
<feature type="domain" description="Myb-like" evidence="2">
    <location>
        <begin position="19"/>
        <end position="70"/>
    </location>
</feature>
<dbReference type="Proteomes" id="UP000283530">
    <property type="component" value="Unassembled WGS sequence"/>
</dbReference>
<dbReference type="AlphaFoldDB" id="A0A3S3NZQ5"/>
<feature type="compositionally biased region" description="Basic and acidic residues" evidence="1">
    <location>
        <begin position="10"/>
        <end position="22"/>
    </location>
</feature>
<evidence type="ECO:0000259" key="3">
    <source>
        <dbReference type="PROSITE" id="PS51294"/>
    </source>
</evidence>
<feature type="domain" description="HTH myb-type" evidence="3">
    <location>
        <begin position="71"/>
        <end position="125"/>
    </location>
</feature>
<dbReference type="OrthoDB" id="2143914at2759"/>
<evidence type="ECO:0000259" key="2">
    <source>
        <dbReference type="PROSITE" id="PS50090"/>
    </source>
</evidence>
<name>A0A3S3NZQ5_9MAGN</name>
<comment type="caution">
    <text evidence="4">The sequence shown here is derived from an EMBL/GenBank/DDBJ whole genome shotgun (WGS) entry which is preliminary data.</text>
</comment>
<dbReference type="InterPro" id="IPR001005">
    <property type="entry name" value="SANT/Myb"/>
</dbReference>
<dbReference type="InterPro" id="IPR050560">
    <property type="entry name" value="MYB_TF"/>
</dbReference>
<evidence type="ECO:0000313" key="5">
    <source>
        <dbReference type="Proteomes" id="UP000283530"/>
    </source>
</evidence>
<dbReference type="SUPFAM" id="SSF46689">
    <property type="entry name" value="Homeodomain-like"/>
    <property type="match status" value="1"/>
</dbReference>
<feature type="region of interest" description="Disordered" evidence="1">
    <location>
        <begin position="1"/>
        <end position="22"/>
    </location>
</feature>
<protein>
    <submittedName>
        <fullName evidence="4">Transcription factor RAX2-like protein isoform X3</fullName>
    </submittedName>
</protein>
<accession>A0A3S3NZQ5</accession>
<gene>
    <name evidence="4" type="ORF">CKAN_00693500</name>
</gene>